<proteinExistence type="predicted"/>
<dbReference type="AlphaFoldDB" id="A0A1Y2HWM8"/>
<comment type="subcellular location">
    <subcellularLocation>
        <location evidence="1">Nucleus</location>
    </subcellularLocation>
</comment>
<feature type="region of interest" description="Disordered" evidence="3">
    <location>
        <begin position="48"/>
        <end position="117"/>
    </location>
</feature>
<comment type="caution">
    <text evidence="5">The sequence shown here is derived from an EMBL/GenBank/DDBJ whole genome shotgun (WGS) entry which is preliminary data.</text>
</comment>
<dbReference type="InterPro" id="IPR000953">
    <property type="entry name" value="Chromo/chromo_shadow_dom"/>
</dbReference>
<dbReference type="InterPro" id="IPR016197">
    <property type="entry name" value="Chromo-like_dom_sf"/>
</dbReference>
<dbReference type="Gene3D" id="2.40.50.40">
    <property type="match status" value="1"/>
</dbReference>
<dbReference type="CDD" id="cd00024">
    <property type="entry name" value="CD_CSD"/>
    <property type="match status" value="1"/>
</dbReference>
<evidence type="ECO:0000256" key="3">
    <source>
        <dbReference type="SAM" id="MobiDB-lite"/>
    </source>
</evidence>
<keyword evidence="6" id="KW-1185">Reference proteome</keyword>
<dbReference type="PANTHER" id="PTHR22812">
    <property type="entry name" value="CHROMOBOX PROTEIN"/>
    <property type="match status" value="1"/>
</dbReference>
<reference evidence="5 6" key="1">
    <citation type="submission" date="2016-07" db="EMBL/GenBank/DDBJ databases">
        <title>Pervasive Adenine N6-methylation of Active Genes in Fungi.</title>
        <authorList>
            <consortium name="DOE Joint Genome Institute"/>
            <person name="Mondo S.J."/>
            <person name="Dannebaum R.O."/>
            <person name="Kuo R.C."/>
            <person name="Labutti K."/>
            <person name="Haridas S."/>
            <person name="Kuo A."/>
            <person name="Salamov A."/>
            <person name="Ahrendt S.R."/>
            <person name="Lipzen A."/>
            <person name="Sullivan W."/>
            <person name="Andreopoulos W.B."/>
            <person name="Clum A."/>
            <person name="Lindquist E."/>
            <person name="Daum C."/>
            <person name="Ramamoorthy G.K."/>
            <person name="Gryganskyi A."/>
            <person name="Culley D."/>
            <person name="Magnuson J.K."/>
            <person name="James T.Y."/>
            <person name="O'Malley M.A."/>
            <person name="Stajich J.E."/>
            <person name="Spatafora J.W."/>
            <person name="Visel A."/>
            <person name="Grigoriev I.V."/>
        </authorList>
    </citation>
    <scope>NUCLEOTIDE SEQUENCE [LARGE SCALE GENOMIC DNA]</scope>
    <source>
        <strain evidence="5 6">PL171</strain>
    </source>
</reference>
<sequence>MDDILDHQVRPDGSIWYRIKWANYPVDDATWEPESNINTIEIVTRYWKKKHQKDGPPVRPSRAAKRPSQETAPAPVAVTQGKRKLQLNVPLGTSPVQSAPPRSSHPYSLRLKAKSNN</sequence>
<evidence type="ECO:0000256" key="1">
    <source>
        <dbReference type="ARBA" id="ARBA00004123"/>
    </source>
</evidence>
<evidence type="ECO:0000256" key="2">
    <source>
        <dbReference type="ARBA" id="ARBA00023242"/>
    </source>
</evidence>
<evidence type="ECO:0000313" key="6">
    <source>
        <dbReference type="Proteomes" id="UP000193411"/>
    </source>
</evidence>
<dbReference type="EMBL" id="MCFL01000010">
    <property type="protein sequence ID" value="ORZ38123.1"/>
    <property type="molecule type" value="Genomic_DNA"/>
</dbReference>
<dbReference type="GO" id="GO:0005634">
    <property type="term" value="C:nucleus"/>
    <property type="evidence" value="ECO:0007669"/>
    <property type="project" value="UniProtKB-SubCell"/>
</dbReference>
<name>A0A1Y2HWM8_9FUNG</name>
<dbReference type="InterPro" id="IPR023779">
    <property type="entry name" value="Chromodomain_CS"/>
</dbReference>
<dbReference type="InterPro" id="IPR051219">
    <property type="entry name" value="Heterochromatin_chromo-domain"/>
</dbReference>
<protein>
    <recommendedName>
        <fullName evidence="4">Chromo domain-containing protein</fullName>
    </recommendedName>
</protein>
<evidence type="ECO:0000313" key="5">
    <source>
        <dbReference type="EMBL" id="ORZ38123.1"/>
    </source>
</evidence>
<dbReference type="PROSITE" id="PS00598">
    <property type="entry name" value="CHROMO_1"/>
    <property type="match status" value="1"/>
</dbReference>
<dbReference type="Pfam" id="PF00385">
    <property type="entry name" value="Chromo"/>
    <property type="match status" value="1"/>
</dbReference>
<feature type="domain" description="Chromo" evidence="4">
    <location>
        <begin position="1"/>
        <end position="58"/>
    </location>
</feature>
<keyword evidence="2" id="KW-0539">Nucleus</keyword>
<dbReference type="InterPro" id="IPR023780">
    <property type="entry name" value="Chromo_domain"/>
</dbReference>
<organism evidence="5 6">
    <name type="scientific">Catenaria anguillulae PL171</name>
    <dbReference type="NCBI Taxonomy" id="765915"/>
    <lineage>
        <taxon>Eukaryota</taxon>
        <taxon>Fungi</taxon>
        <taxon>Fungi incertae sedis</taxon>
        <taxon>Blastocladiomycota</taxon>
        <taxon>Blastocladiomycetes</taxon>
        <taxon>Blastocladiales</taxon>
        <taxon>Catenariaceae</taxon>
        <taxon>Catenaria</taxon>
    </lineage>
</organism>
<accession>A0A1Y2HWM8</accession>
<dbReference type="OrthoDB" id="5427872at2759"/>
<dbReference type="Proteomes" id="UP000193411">
    <property type="component" value="Unassembled WGS sequence"/>
</dbReference>
<evidence type="ECO:0000259" key="4">
    <source>
        <dbReference type="PROSITE" id="PS50013"/>
    </source>
</evidence>
<dbReference type="SUPFAM" id="SSF54160">
    <property type="entry name" value="Chromo domain-like"/>
    <property type="match status" value="1"/>
</dbReference>
<dbReference type="SMART" id="SM00298">
    <property type="entry name" value="CHROMO"/>
    <property type="match status" value="1"/>
</dbReference>
<dbReference type="PROSITE" id="PS50013">
    <property type="entry name" value="CHROMO_2"/>
    <property type="match status" value="1"/>
</dbReference>
<gene>
    <name evidence="5" type="ORF">BCR44DRAFT_1429619</name>
</gene>